<organism evidence="1 2">
    <name type="scientific">Exophiala dermatitidis</name>
    <name type="common">Black yeast-like fungus</name>
    <name type="synonym">Wangiella dermatitidis</name>
    <dbReference type="NCBI Taxonomy" id="5970"/>
    <lineage>
        <taxon>Eukaryota</taxon>
        <taxon>Fungi</taxon>
        <taxon>Dikarya</taxon>
        <taxon>Ascomycota</taxon>
        <taxon>Pezizomycotina</taxon>
        <taxon>Eurotiomycetes</taxon>
        <taxon>Chaetothyriomycetidae</taxon>
        <taxon>Chaetothyriales</taxon>
        <taxon>Herpotrichiellaceae</taxon>
        <taxon>Exophiala</taxon>
    </lineage>
</organism>
<comment type="caution">
    <text evidence="1">The sequence shown here is derived from an EMBL/GenBank/DDBJ whole genome shotgun (WGS) entry which is preliminary data.</text>
</comment>
<reference evidence="1" key="1">
    <citation type="submission" date="2023-01" db="EMBL/GenBank/DDBJ databases">
        <title>Exophiala dermititidis isolated from Cystic Fibrosis Patient.</title>
        <authorList>
            <person name="Kurbessoian T."/>
            <person name="Crocker A."/>
            <person name="Murante D."/>
            <person name="Hogan D.A."/>
            <person name="Stajich J.E."/>
        </authorList>
    </citation>
    <scope>NUCLEOTIDE SEQUENCE</scope>
    <source>
        <strain evidence="1">Ex8</strain>
    </source>
</reference>
<accession>A0AAN6IZ34</accession>
<protein>
    <submittedName>
        <fullName evidence="1">Uncharacterized protein</fullName>
    </submittedName>
</protein>
<proteinExistence type="predicted"/>
<gene>
    <name evidence="1" type="ORF">HRR80_000734</name>
</gene>
<dbReference type="Proteomes" id="UP001161757">
    <property type="component" value="Unassembled WGS sequence"/>
</dbReference>
<sequence length="112" mass="12449">MAASAIVPDHIFGKCDISTLMSSGHPHPQQFLIVNQIPKPRCNANRQRTRPNPHPQSNRVVTLDISIDCYVAHSARSSSFVTAILPTWNQDQFASQPSVKGAWWIRHGSHIA</sequence>
<dbReference type="EMBL" id="JAJGCB010000001">
    <property type="protein sequence ID" value="KAJ8995987.1"/>
    <property type="molecule type" value="Genomic_DNA"/>
</dbReference>
<dbReference type="AlphaFoldDB" id="A0AAN6IZ34"/>
<evidence type="ECO:0000313" key="1">
    <source>
        <dbReference type="EMBL" id="KAJ8995987.1"/>
    </source>
</evidence>
<evidence type="ECO:0000313" key="2">
    <source>
        <dbReference type="Proteomes" id="UP001161757"/>
    </source>
</evidence>
<name>A0AAN6IZ34_EXODE</name>